<gene>
    <name evidence="1" type="ORF">MFFC18_47900</name>
</gene>
<dbReference type="InterPro" id="IPR008969">
    <property type="entry name" value="CarboxyPept-like_regulatory"/>
</dbReference>
<keyword evidence="2" id="KW-1185">Reference proteome</keyword>
<name>A0A5B9PDT8_9BACT</name>
<evidence type="ECO:0000313" key="2">
    <source>
        <dbReference type="Proteomes" id="UP000322214"/>
    </source>
</evidence>
<dbReference type="EMBL" id="CP042912">
    <property type="protein sequence ID" value="QEG24867.1"/>
    <property type="molecule type" value="Genomic_DNA"/>
</dbReference>
<dbReference type="Gene3D" id="2.60.40.1120">
    <property type="entry name" value="Carboxypeptidase-like, regulatory domain"/>
    <property type="match status" value="1"/>
</dbReference>
<organism evidence="1 2">
    <name type="scientific">Mariniblastus fucicola</name>
    <dbReference type="NCBI Taxonomy" id="980251"/>
    <lineage>
        <taxon>Bacteria</taxon>
        <taxon>Pseudomonadati</taxon>
        <taxon>Planctomycetota</taxon>
        <taxon>Planctomycetia</taxon>
        <taxon>Pirellulales</taxon>
        <taxon>Pirellulaceae</taxon>
        <taxon>Mariniblastus</taxon>
    </lineage>
</organism>
<dbReference type="KEGG" id="mff:MFFC18_47900"/>
<accession>A0A5B9PDT8</accession>
<dbReference type="STRING" id="980251.GCA_001642875_01687"/>
<evidence type="ECO:0008006" key="3">
    <source>
        <dbReference type="Google" id="ProtNLM"/>
    </source>
</evidence>
<protein>
    <recommendedName>
        <fullName evidence="3">Carboxypeptidase regulatory-like domain-containing protein</fullName>
    </recommendedName>
</protein>
<dbReference type="SUPFAM" id="SSF49464">
    <property type="entry name" value="Carboxypeptidase regulatory domain-like"/>
    <property type="match status" value="1"/>
</dbReference>
<dbReference type="Proteomes" id="UP000322214">
    <property type="component" value="Chromosome"/>
</dbReference>
<dbReference type="AlphaFoldDB" id="A0A5B9PDT8"/>
<sequence length="134" mass="14759">MENSLSRAFRNASVFCLLLFIVPMIGCGDPGPPTGDLSGTVYFNDEIVGDCRVMVYSQNTKRWLGAKVDLEGKFKITEVPTGEYQVAVGQRTTNAATEEPFDERIPKPFRDVETSGFVVAVEEGENTISLKMSK</sequence>
<evidence type="ECO:0000313" key="1">
    <source>
        <dbReference type="EMBL" id="QEG24867.1"/>
    </source>
</evidence>
<proteinExistence type="predicted"/>
<reference evidence="1 2" key="1">
    <citation type="submission" date="2019-08" db="EMBL/GenBank/DDBJ databases">
        <title>Deep-cultivation of Planctomycetes and their phenomic and genomic characterization uncovers novel biology.</title>
        <authorList>
            <person name="Wiegand S."/>
            <person name="Jogler M."/>
            <person name="Boedeker C."/>
            <person name="Pinto D."/>
            <person name="Vollmers J."/>
            <person name="Rivas-Marin E."/>
            <person name="Kohn T."/>
            <person name="Peeters S.H."/>
            <person name="Heuer A."/>
            <person name="Rast P."/>
            <person name="Oberbeckmann S."/>
            <person name="Bunk B."/>
            <person name="Jeske O."/>
            <person name="Meyerdierks A."/>
            <person name="Storesund J.E."/>
            <person name="Kallscheuer N."/>
            <person name="Luecker S."/>
            <person name="Lage O.M."/>
            <person name="Pohl T."/>
            <person name="Merkel B.J."/>
            <person name="Hornburger P."/>
            <person name="Mueller R.-W."/>
            <person name="Bruemmer F."/>
            <person name="Labrenz M."/>
            <person name="Spormann A.M."/>
            <person name="Op den Camp H."/>
            <person name="Overmann J."/>
            <person name="Amann R."/>
            <person name="Jetten M.S.M."/>
            <person name="Mascher T."/>
            <person name="Medema M.H."/>
            <person name="Devos D.P."/>
            <person name="Kaster A.-K."/>
            <person name="Ovreas L."/>
            <person name="Rohde M."/>
            <person name="Galperin M.Y."/>
            <person name="Jogler C."/>
        </authorList>
    </citation>
    <scope>NUCLEOTIDE SEQUENCE [LARGE SCALE GENOMIC DNA]</scope>
    <source>
        <strain evidence="1 2">FC18</strain>
    </source>
</reference>